<dbReference type="AlphaFoldDB" id="K7ZDH7"/>
<proteinExistence type="predicted"/>
<sequence length="64" mass="7526">MSINLYIKYSTLTIRLDYWVNNNLTALILLAISMHRKIIKTSLLKHHTVFFASIKICHPWLSLI</sequence>
<organism evidence="1 2">
    <name type="scientific">Candidatus Endolissoclinum faulkneri L2</name>
    <dbReference type="NCBI Taxonomy" id="1193729"/>
    <lineage>
        <taxon>Bacteria</taxon>
        <taxon>Pseudomonadati</taxon>
        <taxon>Pseudomonadota</taxon>
        <taxon>Alphaproteobacteria</taxon>
        <taxon>Rhodospirillales</taxon>
        <taxon>Rhodospirillaceae</taxon>
        <taxon>Candidatus Endolissoclinum</taxon>
    </lineage>
</organism>
<dbReference type="HOGENOM" id="CLU_2859325_0_0_5"/>
<dbReference type="KEGG" id="thal:A1OE_1359"/>
<reference evidence="1 2" key="1">
    <citation type="journal article" date="2012" name="Proc. Natl. Acad. Sci. U.S.A.">
        <title>Genome streamlining and chemical defense in a coral reef symbiosis.</title>
        <authorList>
            <person name="Kwan J.C."/>
            <person name="Donia M.S."/>
            <person name="Han A.W."/>
            <person name="Hirose E."/>
            <person name="Haygood M.G."/>
            <person name="Schmidt E.W."/>
        </authorList>
    </citation>
    <scope>NUCLEOTIDE SEQUENCE [LARGE SCALE GENOMIC DNA]</scope>
    <source>
        <strain evidence="1 2">L2</strain>
    </source>
</reference>
<dbReference type="Proteomes" id="UP000010077">
    <property type="component" value="Chromosome"/>
</dbReference>
<gene>
    <name evidence="1" type="ORF">A1OE_1359</name>
</gene>
<accession>K7ZDH7</accession>
<evidence type="ECO:0000313" key="1">
    <source>
        <dbReference type="EMBL" id="AFX99531.1"/>
    </source>
</evidence>
<evidence type="ECO:0000313" key="2">
    <source>
        <dbReference type="Proteomes" id="UP000010077"/>
    </source>
</evidence>
<protein>
    <submittedName>
        <fullName evidence="1">Uncharacterized protein</fullName>
    </submittedName>
</protein>
<keyword evidence="2" id="KW-1185">Reference proteome</keyword>
<dbReference type="EMBL" id="CP003539">
    <property type="protein sequence ID" value="AFX99531.1"/>
    <property type="molecule type" value="Genomic_DNA"/>
</dbReference>
<name>K7ZDH7_9PROT</name>